<dbReference type="Pfam" id="PF14356">
    <property type="entry name" value="DUF4403"/>
    <property type="match status" value="1"/>
</dbReference>
<comment type="caution">
    <text evidence="1">The sequence shown here is derived from an EMBL/GenBank/DDBJ whole genome shotgun (WGS) entry which is preliminary data.</text>
</comment>
<reference evidence="1 2" key="1">
    <citation type="submission" date="2019-01" db="EMBL/GenBank/DDBJ databases">
        <title>Cytophagaceae bacterium strain CAR-16.</title>
        <authorList>
            <person name="Chen W.-M."/>
        </authorList>
    </citation>
    <scope>NUCLEOTIDE SEQUENCE [LARGE SCALE GENOMIC DNA]</scope>
    <source>
        <strain evidence="1 2">CAR-16</strain>
    </source>
</reference>
<dbReference type="Proteomes" id="UP000289455">
    <property type="component" value="Unassembled WGS sequence"/>
</dbReference>
<evidence type="ECO:0000313" key="1">
    <source>
        <dbReference type="EMBL" id="RXK52175.1"/>
    </source>
</evidence>
<protein>
    <submittedName>
        <fullName evidence="1">DUF4403 family protein</fullName>
    </submittedName>
</protein>
<dbReference type="RefSeq" id="WP_129025174.1">
    <property type="nucleotide sequence ID" value="NZ_SDHY01000001.1"/>
</dbReference>
<dbReference type="PROSITE" id="PS51257">
    <property type="entry name" value="PROKAR_LIPOPROTEIN"/>
    <property type="match status" value="1"/>
</dbReference>
<sequence>MRYLLGLFLLVVAFSCRREVVLPDAKPAIFQEKFSQIQPQFMQVDFEISYDTIQKWLSFKPGKTIFQSSNNASFIGFPLQVTLLNSIKIQGNNANGLKFQMPIGFIAEPSLAGFSAGKVNGQMDVSVQAELQSTSANSLSIKQLQYSYSWKEKPSLKVAGFGVNVTSVIDRLLASKQDQFIHQITSQVNQSIHASSLEKMLNNSIRSMPINDFMIHPKVNQIALAQLDLGTSVLTGTAYVNSSLEFSQPMENRNTLSNSVKLISQVPSLTNSSLPFSVDLNWEYLRQMVESQWRKASNQPSLSLSIDRTNKDFVQCEIKGYKGKASTFHFNFIPVLVEDKKVSIRLVSKDLQGLGFPSSLFKKSIIRRLERNLASFSVDPTSFLDMSIWREKGIHVESMDLNLETLQWNQDALHLSGKMLGKWFIKK</sequence>
<evidence type="ECO:0000313" key="2">
    <source>
        <dbReference type="Proteomes" id="UP000289455"/>
    </source>
</evidence>
<dbReference type="InterPro" id="IPR025515">
    <property type="entry name" value="DUF4403"/>
</dbReference>
<gene>
    <name evidence="1" type="ORF">ESB04_00530</name>
</gene>
<accession>A0A4Q1C237</accession>
<dbReference type="EMBL" id="SDHY01000001">
    <property type="protein sequence ID" value="RXK52175.1"/>
    <property type="molecule type" value="Genomic_DNA"/>
</dbReference>
<dbReference type="AlphaFoldDB" id="A0A4Q1C237"/>
<name>A0A4Q1C237_9BACT</name>
<organism evidence="1 2">
    <name type="scientific">Aquirufa rosea</name>
    <dbReference type="NCBI Taxonomy" id="2509241"/>
    <lineage>
        <taxon>Bacteria</taxon>
        <taxon>Pseudomonadati</taxon>
        <taxon>Bacteroidota</taxon>
        <taxon>Cytophagia</taxon>
        <taxon>Cytophagales</taxon>
        <taxon>Flectobacillaceae</taxon>
        <taxon>Aquirufa</taxon>
    </lineage>
</organism>
<proteinExistence type="predicted"/>
<dbReference type="OrthoDB" id="966009at2"/>
<keyword evidence="2" id="KW-1185">Reference proteome</keyword>